<evidence type="ECO:0000256" key="1">
    <source>
        <dbReference type="SAM" id="MobiDB-lite"/>
    </source>
</evidence>
<organism evidence="2 3">
    <name type="scientific">Hesseltinella vesiculosa</name>
    <dbReference type="NCBI Taxonomy" id="101127"/>
    <lineage>
        <taxon>Eukaryota</taxon>
        <taxon>Fungi</taxon>
        <taxon>Fungi incertae sedis</taxon>
        <taxon>Mucoromycota</taxon>
        <taxon>Mucoromycotina</taxon>
        <taxon>Mucoromycetes</taxon>
        <taxon>Mucorales</taxon>
        <taxon>Cunninghamellaceae</taxon>
        <taxon>Hesseltinella</taxon>
    </lineage>
</organism>
<feature type="region of interest" description="Disordered" evidence="1">
    <location>
        <begin position="194"/>
        <end position="248"/>
    </location>
</feature>
<protein>
    <submittedName>
        <fullName evidence="2">Uncharacterized protein</fullName>
    </submittedName>
</protein>
<dbReference type="OrthoDB" id="2441427at2759"/>
<gene>
    <name evidence="2" type="ORF">DM01DRAFT_1407347</name>
</gene>
<evidence type="ECO:0000313" key="2">
    <source>
        <dbReference type="EMBL" id="ORX54504.1"/>
    </source>
</evidence>
<feature type="region of interest" description="Disordered" evidence="1">
    <location>
        <begin position="156"/>
        <end position="177"/>
    </location>
</feature>
<sequence length="261" mass="28562">MSQPPNHHDENNHYPQSELDVLEAMLNNMFSGTMSMLLKTMQEPTLIEISPSPADRQTTHQIAELDGSDFQRISQKRRQRLIEQGTETSSNDGDGDQAQTTLVSPPSNSTACPTLASPQNSISIFNQDQPVDFFRTGTSLLSTLFSAMEQDIHARHDQANSSHWSFTSTSTSQRSTILPDGTEETVITTNRNGQTETMTRIKFPDGTIQETKQISGPSQTTPSDPTTSPFATPRLPDTNDGQTAPAPGLLSRLVGSLWGKS</sequence>
<keyword evidence="3" id="KW-1185">Reference proteome</keyword>
<feature type="compositionally biased region" description="Low complexity" evidence="1">
    <location>
        <begin position="161"/>
        <end position="176"/>
    </location>
</feature>
<evidence type="ECO:0000313" key="3">
    <source>
        <dbReference type="Proteomes" id="UP000242146"/>
    </source>
</evidence>
<dbReference type="AlphaFoldDB" id="A0A1X2GIB1"/>
<feature type="compositionally biased region" description="Polar residues" evidence="1">
    <location>
        <begin position="85"/>
        <end position="110"/>
    </location>
</feature>
<dbReference type="EMBL" id="MCGT01000013">
    <property type="protein sequence ID" value="ORX54504.1"/>
    <property type="molecule type" value="Genomic_DNA"/>
</dbReference>
<name>A0A1X2GIB1_9FUNG</name>
<feature type="region of interest" description="Disordered" evidence="1">
    <location>
        <begin position="84"/>
        <end position="110"/>
    </location>
</feature>
<dbReference type="Proteomes" id="UP000242146">
    <property type="component" value="Unassembled WGS sequence"/>
</dbReference>
<feature type="compositionally biased region" description="Low complexity" evidence="1">
    <location>
        <begin position="215"/>
        <end position="233"/>
    </location>
</feature>
<proteinExistence type="predicted"/>
<accession>A0A1X2GIB1</accession>
<reference evidence="2 3" key="1">
    <citation type="submission" date="2016-07" db="EMBL/GenBank/DDBJ databases">
        <title>Pervasive Adenine N6-methylation of Active Genes in Fungi.</title>
        <authorList>
            <consortium name="DOE Joint Genome Institute"/>
            <person name="Mondo S.J."/>
            <person name="Dannebaum R.O."/>
            <person name="Kuo R.C."/>
            <person name="Labutti K."/>
            <person name="Haridas S."/>
            <person name="Kuo A."/>
            <person name="Salamov A."/>
            <person name="Ahrendt S.R."/>
            <person name="Lipzen A."/>
            <person name="Sullivan W."/>
            <person name="Andreopoulos W.B."/>
            <person name="Clum A."/>
            <person name="Lindquist E."/>
            <person name="Daum C."/>
            <person name="Ramamoorthy G.K."/>
            <person name="Gryganskyi A."/>
            <person name="Culley D."/>
            <person name="Magnuson J.K."/>
            <person name="James T.Y."/>
            <person name="O'Malley M.A."/>
            <person name="Stajich J.E."/>
            <person name="Spatafora J.W."/>
            <person name="Visel A."/>
            <person name="Grigoriev I.V."/>
        </authorList>
    </citation>
    <scope>NUCLEOTIDE SEQUENCE [LARGE SCALE GENOMIC DNA]</scope>
    <source>
        <strain evidence="2 3">NRRL 3301</strain>
    </source>
</reference>
<comment type="caution">
    <text evidence="2">The sequence shown here is derived from an EMBL/GenBank/DDBJ whole genome shotgun (WGS) entry which is preliminary data.</text>
</comment>